<dbReference type="Gene3D" id="3.90.1580.10">
    <property type="entry name" value="paralog of FGE (formylglycine-generating enzyme)"/>
    <property type="match status" value="1"/>
</dbReference>
<dbReference type="PANTHER" id="PTHR23150:SF36">
    <property type="entry name" value="HERCYNINE OXYGENASE"/>
    <property type="match status" value="1"/>
</dbReference>
<feature type="domain" description="DinB-like" evidence="5">
    <location>
        <begin position="15"/>
        <end position="149"/>
    </location>
</feature>
<comment type="caution">
    <text evidence="6">The sequence shown here is derived from an EMBL/GenBank/DDBJ whole genome shotgun (WGS) entry which is preliminary data.</text>
</comment>
<dbReference type="EMBL" id="FOXX01000002">
    <property type="protein sequence ID" value="SFQ39363.1"/>
    <property type="molecule type" value="Genomic_DNA"/>
</dbReference>
<dbReference type="SUPFAM" id="SSF56436">
    <property type="entry name" value="C-type lectin-like"/>
    <property type="match status" value="1"/>
</dbReference>
<evidence type="ECO:0000256" key="1">
    <source>
        <dbReference type="ARBA" id="ARBA00023002"/>
    </source>
</evidence>
<dbReference type="InterPro" id="IPR005532">
    <property type="entry name" value="SUMF_dom"/>
</dbReference>
<protein>
    <submittedName>
        <fullName evidence="6">Ergothioneine biosynthesis protein EgtB</fullName>
    </submittedName>
</protein>
<dbReference type="InterPro" id="IPR034660">
    <property type="entry name" value="DinB/YfiT-like"/>
</dbReference>
<sequence length="421" mass="49610">MKNETAVKENIAEKYKEVRACTEKIVAPLQTEDYIIQAGPDASPPKWHLAHTTWFFERFVLKEYKTTYEALNDQFDYLFNSYYETVGEFHPRAQRGVLARPSIEEVKQYRYYIDAHMKELFEELTEENRDKVLSIVEIGLQHEQQHQELLLTDIKYNFFTNPLLPAYISQTTEENGKRKETSFIEIEGGLIEVGHDNSSFSFDNERPRHKVWLESYRIADAPVTNREYIEFIEDGGYERPELWLSDGWAHIKKEGWTHPLYWKKDGEEWSIFTLHGQSALNLDEPVCHVSFYEGDAFARWKGKRLPTEQEWEHAFSRIECEGNFVENNLYHPNSQYKGNGPLYKGYGDVWEWTRSPYVPYPKSKPLEGALGEYNAKFMCNQMVLKGGSCATPHSHIRPTYRNFFQPEKRWQFTGFRLAEDV</sequence>
<gene>
    <name evidence="6" type="ORF">SAMN02745910_01250</name>
</gene>
<dbReference type="SUPFAM" id="SSF109854">
    <property type="entry name" value="DinB/YfiT-like putative metalloenzymes"/>
    <property type="match status" value="1"/>
</dbReference>
<comment type="pathway">
    <text evidence="3">Amino-acid biosynthesis; ergothioneine biosynthesis.</text>
</comment>
<name>A0A1I5Y588_9BACI</name>
<accession>A0A1I5Y588</accession>
<dbReference type="NCBIfam" id="TIGR03440">
    <property type="entry name" value="egtB_TIGR03440"/>
    <property type="match status" value="1"/>
</dbReference>
<dbReference type="InterPro" id="IPR051043">
    <property type="entry name" value="Sulfatase_Mod_Factor_Kinase"/>
</dbReference>
<reference evidence="6 7" key="1">
    <citation type="submission" date="2016-10" db="EMBL/GenBank/DDBJ databases">
        <authorList>
            <person name="Varghese N."/>
            <person name="Submissions S."/>
        </authorList>
    </citation>
    <scope>NUCLEOTIDE SEQUENCE [LARGE SCALE GENOMIC DNA]</scope>
    <source>
        <strain evidence="6 7">DSM 13796</strain>
    </source>
</reference>
<evidence type="ECO:0000256" key="2">
    <source>
        <dbReference type="ARBA" id="ARBA00023004"/>
    </source>
</evidence>
<evidence type="ECO:0000313" key="7">
    <source>
        <dbReference type="Proteomes" id="UP000182762"/>
    </source>
</evidence>
<dbReference type="Pfam" id="PF03781">
    <property type="entry name" value="FGE-sulfatase"/>
    <property type="match status" value="2"/>
</dbReference>
<dbReference type="PANTHER" id="PTHR23150">
    <property type="entry name" value="SULFATASE MODIFYING FACTOR 1, 2"/>
    <property type="match status" value="1"/>
</dbReference>
<dbReference type="RefSeq" id="WP_061803676.1">
    <property type="nucleotide sequence ID" value="NZ_FOXX01000002.1"/>
</dbReference>
<dbReference type="InterPro" id="IPR016187">
    <property type="entry name" value="CTDL_fold"/>
</dbReference>
<keyword evidence="2" id="KW-0408">Iron</keyword>
<dbReference type="InterPro" id="IPR042095">
    <property type="entry name" value="SUMF_sf"/>
</dbReference>
<dbReference type="InterPro" id="IPR017806">
    <property type="entry name" value="EgtB"/>
</dbReference>
<evidence type="ECO:0000259" key="4">
    <source>
        <dbReference type="Pfam" id="PF03781"/>
    </source>
</evidence>
<keyword evidence="1" id="KW-0560">Oxidoreductase</keyword>
<dbReference type="GeneID" id="93709975"/>
<feature type="domain" description="Sulfatase-modifying factor enzyme-like" evidence="4">
    <location>
        <begin position="180"/>
        <end position="316"/>
    </location>
</feature>
<evidence type="ECO:0000256" key="3">
    <source>
        <dbReference type="ARBA" id="ARBA00037882"/>
    </source>
</evidence>
<dbReference type="Pfam" id="PF12867">
    <property type="entry name" value="DinB_2"/>
    <property type="match status" value="1"/>
</dbReference>
<dbReference type="Proteomes" id="UP000182762">
    <property type="component" value="Unassembled WGS sequence"/>
</dbReference>
<feature type="domain" description="Sulfatase-modifying factor enzyme-like" evidence="4">
    <location>
        <begin position="332"/>
        <end position="418"/>
    </location>
</feature>
<evidence type="ECO:0000259" key="5">
    <source>
        <dbReference type="Pfam" id="PF12867"/>
    </source>
</evidence>
<dbReference type="InterPro" id="IPR024775">
    <property type="entry name" value="DinB-like"/>
</dbReference>
<evidence type="ECO:0000313" key="6">
    <source>
        <dbReference type="EMBL" id="SFQ39363.1"/>
    </source>
</evidence>
<proteinExistence type="predicted"/>
<keyword evidence="7" id="KW-1185">Reference proteome</keyword>
<organism evidence="6 7">
    <name type="scientific">Priestia endophytica DSM 13796</name>
    <dbReference type="NCBI Taxonomy" id="1121089"/>
    <lineage>
        <taxon>Bacteria</taxon>
        <taxon>Bacillati</taxon>
        <taxon>Bacillota</taxon>
        <taxon>Bacilli</taxon>
        <taxon>Bacillales</taxon>
        <taxon>Bacillaceae</taxon>
        <taxon>Priestia</taxon>
    </lineage>
</organism>